<evidence type="ECO:0000256" key="2">
    <source>
        <dbReference type="ARBA" id="ARBA00008018"/>
    </source>
</evidence>
<dbReference type="PANTHER" id="PTHR13516:SF4">
    <property type="entry name" value="FI09323P"/>
    <property type="match status" value="1"/>
</dbReference>
<evidence type="ECO:0000313" key="8">
    <source>
        <dbReference type="Proteomes" id="UP000019132"/>
    </source>
</evidence>
<dbReference type="VEuPathDB" id="FungiDB:PYU1_G004056"/>
<dbReference type="InParanoid" id="K3WGH5"/>
<feature type="coiled-coil region" evidence="4">
    <location>
        <begin position="13"/>
        <end position="40"/>
    </location>
</feature>
<dbReference type="EMBL" id="GL376567">
    <property type="status" value="NOT_ANNOTATED_CDS"/>
    <property type="molecule type" value="Genomic_DNA"/>
</dbReference>
<reference evidence="8" key="2">
    <citation type="submission" date="2010-04" db="EMBL/GenBank/DDBJ databases">
        <authorList>
            <person name="Buell R."/>
            <person name="Hamilton J."/>
            <person name="Hostetler J."/>
        </authorList>
    </citation>
    <scope>NUCLEOTIDE SEQUENCE [LARGE SCALE GENOMIC DNA]</scope>
    <source>
        <strain evidence="8">DAOM:BR144</strain>
    </source>
</reference>
<dbReference type="STRING" id="431595.K3WGH5"/>
<feature type="compositionally biased region" description="Basic residues" evidence="5">
    <location>
        <begin position="406"/>
        <end position="420"/>
    </location>
</feature>
<dbReference type="InterPro" id="IPR036882">
    <property type="entry name" value="Alba-like_dom_sf"/>
</dbReference>
<dbReference type="Pfam" id="PF01918">
    <property type="entry name" value="Alba"/>
    <property type="match status" value="1"/>
</dbReference>
<dbReference type="GO" id="GO:0005634">
    <property type="term" value="C:nucleus"/>
    <property type="evidence" value="ECO:0007669"/>
    <property type="project" value="UniProtKB-SubCell"/>
</dbReference>
<feature type="region of interest" description="Disordered" evidence="5">
    <location>
        <begin position="207"/>
        <end position="232"/>
    </location>
</feature>
<dbReference type="GO" id="GO:0003723">
    <property type="term" value="F:RNA binding"/>
    <property type="evidence" value="ECO:0007669"/>
    <property type="project" value="TreeGrafter"/>
</dbReference>
<dbReference type="EnsemblProtists" id="PYU1_T004066">
    <property type="protein sequence ID" value="PYU1_T004066"/>
    <property type="gene ID" value="PYU1_G004056"/>
</dbReference>
<evidence type="ECO:0000313" key="7">
    <source>
        <dbReference type="EnsemblProtists" id="PYU1_T004066"/>
    </source>
</evidence>
<feature type="domain" description="DNA/RNA-binding protein Alba-like" evidence="6">
    <location>
        <begin position="281"/>
        <end position="343"/>
    </location>
</feature>
<evidence type="ECO:0000256" key="4">
    <source>
        <dbReference type="SAM" id="Coils"/>
    </source>
</evidence>
<keyword evidence="8" id="KW-1185">Reference proteome</keyword>
<proteinExistence type="inferred from homology"/>
<dbReference type="Proteomes" id="UP000019132">
    <property type="component" value="Unassembled WGS sequence"/>
</dbReference>
<dbReference type="Gene3D" id="3.30.110.20">
    <property type="entry name" value="Alba-like domain"/>
    <property type="match status" value="1"/>
</dbReference>
<accession>K3WGH5</accession>
<dbReference type="SUPFAM" id="SSF82704">
    <property type="entry name" value="AlbA-like"/>
    <property type="match status" value="1"/>
</dbReference>
<dbReference type="HOGENOM" id="CLU_529467_0_0_1"/>
<feature type="compositionally biased region" description="Acidic residues" evidence="5">
    <location>
        <begin position="550"/>
        <end position="569"/>
    </location>
</feature>
<reference evidence="7" key="3">
    <citation type="submission" date="2015-02" db="UniProtKB">
        <authorList>
            <consortium name="EnsemblProtists"/>
        </authorList>
    </citation>
    <scope>IDENTIFICATION</scope>
    <source>
        <strain evidence="7">DAOM BR144</strain>
    </source>
</reference>
<keyword evidence="4" id="KW-0175">Coiled coil</keyword>
<protein>
    <recommendedName>
        <fullName evidence="6">DNA/RNA-binding protein Alba-like domain-containing protein</fullName>
    </recommendedName>
</protein>
<evidence type="ECO:0000259" key="6">
    <source>
        <dbReference type="Pfam" id="PF01918"/>
    </source>
</evidence>
<dbReference type="OMA" id="QHECASA"/>
<name>K3WGH5_GLOUD</name>
<comment type="subcellular location">
    <subcellularLocation>
        <location evidence="1">Nucleus</location>
    </subcellularLocation>
</comment>
<evidence type="ECO:0000256" key="1">
    <source>
        <dbReference type="ARBA" id="ARBA00004123"/>
    </source>
</evidence>
<feature type="region of interest" description="Disordered" evidence="5">
    <location>
        <begin position="397"/>
        <end position="569"/>
    </location>
</feature>
<feature type="compositionally biased region" description="Basic and acidic residues" evidence="5">
    <location>
        <begin position="453"/>
        <end position="467"/>
    </location>
</feature>
<organism evidence="7 8">
    <name type="scientific">Globisporangium ultimum (strain ATCC 200006 / CBS 805.95 / DAOM BR144)</name>
    <name type="common">Pythium ultimum</name>
    <dbReference type="NCBI Taxonomy" id="431595"/>
    <lineage>
        <taxon>Eukaryota</taxon>
        <taxon>Sar</taxon>
        <taxon>Stramenopiles</taxon>
        <taxon>Oomycota</taxon>
        <taxon>Peronosporomycetes</taxon>
        <taxon>Pythiales</taxon>
        <taxon>Pythiaceae</taxon>
        <taxon>Globisporangium</taxon>
    </lineage>
</organism>
<comment type="similarity">
    <text evidence="2">Belongs to the histone-like Alba family.</text>
</comment>
<feature type="compositionally biased region" description="Basic and acidic residues" evidence="5">
    <location>
        <begin position="537"/>
        <end position="549"/>
    </location>
</feature>
<dbReference type="InterPro" id="IPR051958">
    <property type="entry name" value="Alba-like_NAB"/>
</dbReference>
<sequence>MDMVESNQHHLYIKSIRDDIHDFQQQLQKQRQDIAAALDESESLTIDACTLRVRIKELEFDEELLKRSEEAAIVEKLRAEKKLMEVGGYERAVRMQQKALRDAKQELQNTKSKYNYRRIFYSIVVYFTHRGRSPCNSLDEKVYIMSEEKKLHQELVQLHATLHKSQSASVKLQQEYNAALKGKQETDVKLERLSLFLQKTIESTAAQGKESALSLPSPTSGSPTAATTADSSPAIAVDTSLTQEQEEARLTESDYAERREMDKYRRVEKPKTQDETPVQANEIRITQQGKVRSYISYANGLFAGSERGVVLKAMGNAISKAVTVAEILKHRVENLHQITQISSIETVDVYEPLEEGLDRIEQKRHIPSISIQLSLDELNKNDPGYQQPIPVELVSASGTFDEPRKPFKKAAKQKTTKKSKANMAAGEGDGEEDQENAKGRANAVETTPENEESSGKEEKPTRGDSKRGRGRGGRTGGRGAGRKPRDDSTAEDGNPEVAKPASSSTPEVDGTTKKSARIRKPRKNNDENAAPDTGASSKEDDAEAKKSGAAEDDDDAARENDPAAEVEDVAVDAVVDAVEVADAVKARRKLLPL</sequence>
<dbReference type="InterPro" id="IPR002775">
    <property type="entry name" value="DNA/RNA-bd_Alba-like"/>
</dbReference>
<dbReference type="AlphaFoldDB" id="K3WGH5"/>
<evidence type="ECO:0000256" key="5">
    <source>
        <dbReference type="SAM" id="MobiDB-lite"/>
    </source>
</evidence>
<evidence type="ECO:0000256" key="3">
    <source>
        <dbReference type="ARBA" id="ARBA00023242"/>
    </source>
</evidence>
<reference evidence="8" key="1">
    <citation type="journal article" date="2010" name="Genome Biol.">
        <title>Genome sequence of the necrotrophic plant pathogen Pythium ultimum reveals original pathogenicity mechanisms and effector repertoire.</title>
        <authorList>
            <person name="Levesque C.A."/>
            <person name="Brouwer H."/>
            <person name="Cano L."/>
            <person name="Hamilton J.P."/>
            <person name="Holt C."/>
            <person name="Huitema E."/>
            <person name="Raffaele S."/>
            <person name="Robideau G.P."/>
            <person name="Thines M."/>
            <person name="Win J."/>
            <person name="Zerillo M.M."/>
            <person name="Beakes G.W."/>
            <person name="Boore J.L."/>
            <person name="Busam D."/>
            <person name="Dumas B."/>
            <person name="Ferriera S."/>
            <person name="Fuerstenberg S.I."/>
            <person name="Gachon C.M."/>
            <person name="Gaulin E."/>
            <person name="Govers F."/>
            <person name="Grenville-Briggs L."/>
            <person name="Horner N."/>
            <person name="Hostetler J."/>
            <person name="Jiang R.H."/>
            <person name="Johnson J."/>
            <person name="Krajaejun T."/>
            <person name="Lin H."/>
            <person name="Meijer H.J."/>
            <person name="Moore B."/>
            <person name="Morris P."/>
            <person name="Phuntmart V."/>
            <person name="Puiu D."/>
            <person name="Shetty J."/>
            <person name="Stajich J.E."/>
            <person name="Tripathy S."/>
            <person name="Wawra S."/>
            <person name="van West P."/>
            <person name="Whitty B.R."/>
            <person name="Coutinho P.M."/>
            <person name="Henrissat B."/>
            <person name="Martin F."/>
            <person name="Thomas P.D."/>
            <person name="Tyler B.M."/>
            <person name="De Vries R.P."/>
            <person name="Kamoun S."/>
            <person name="Yandell M."/>
            <person name="Tisserat N."/>
            <person name="Buell C.R."/>
        </authorList>
    </citation>
    <scope>NUCLEOTIDE SEQUENCE</scope>
    <source>
        <strain evidence="8">DAOM:BR144</strain>
    </source>
</reference>
<dbReference type="eggNOG" id="KOG2567">
    <property type="taxonomic scope" value="Eukaryota"/>
</dbReference>
<dbReference type="PANTHER" id="PTHR13516">
    <property type="entry name" value="RIBONUCLEASE P SUBUNIT P25"/>
    <property type="match status" value="1"/>
</dbReference>
<feature type="compositionally biased region" description="Low complexity" evidence="5">
    <location>
        <begin position="211"/>
        <end position="232"/>
    </location>
</feature>
<keyword evidence="3" id="KW-0539">Nucleus</keyword>